<name>A0A3T0E6H3_9PROT</name>
<proteinExistence type="predicted"/>
<evidence type="ECO:0000313" key="3">
    <source>
        <dbReference type="Proteomes" id="UP000286954"/>
    </source>
</evidence>
<gene>
    <name evidence="2" type="ORF">X907_0415</name>
</gene>
<keyword evidence="3" id="KW-1185">Reference proteome</keyword>
<dbReference type="AlphaFoldDB" id="A0A3T0E6H3"/>
<organism evidence="2 3">
    <name type="scientific">Glycocaulis alkaliphilus</name>
    <dbReference type="NCBI Taxonomy" id="1434191"/>
    <lineage>
        <taxon>Bacteria</taxon>
        <taxon>Pseudomonadati</taxon>
        <taxon>Pseudomonadota</taxon>
        <taxon>Alphaproteobacteria</taxon>
        <taxon>Maricaulales</taxon>
        <taxon>Maricaulaceae</taxon>
        <taxon>Glycocaulis</taxon>
    </lineage>
</organism>
<sequence length="57" mass="6142">MAGGRAVEAAPEGRIATPETAAGLWKTVARDHFLAPQRHAQRSASSGGRPDARQYRR</sequence>
<accession>A0A3T0E6H3</accession>
<protein>
    <submittedName>
        <fullName evidence="2">Uncharacterized protein</fullName>
    </submittedName>
</protein>
<evidence type="ECO:0000313" key="2">
    <source>
        <dbReference type="EMBL" id="AZU02963.1"/>
    </source>
</evidence>
<evidence type="ECO:0000256" key="1">
    <source>
        <dbReference type="SAM" id="MobiDB-lite"/>
    </source>
</evidence>
<dbReference type="EMBL" id="CP018911">
    <property type="protein sequence ID" value="AZU02963.1"/>
    <property type="molecule type" value="Genomic_DNA"/>
</dbReference>
<feature type="region of interest" description="Disordered" evidence="1">
    <location>
        <begin position="1"/>
        <end position="57"/>
    </location>
</feature>
<dbReference type="KEGG" id="gak:X907_0415"/>
<dbReference type="Proteomes" id="UP000286954">
    <property type="component" value="Chromosome"/>
</dbReference>
<reference evidence="2 3" key="1">
    <citation type="submission" date="2016-12" db="EMBL/GenBank/DDBJ databases">
        <title>The genome of dimorphic prosthecate Glycocaulis alkaliphilus 6b-8t, isolated from crude oil dictates its adaptability in petroleum environments.</title>
        <authorList>
            <person name="Wu X.-L."/>
            <person name="Geng S."/>
        </authorList>
    </citation>
    <scope>NUCLEOTIDE SEQUENCE [LARGE SCALE GENOMIC DNA]</scope>
    <source>
        <strain evidence="2 3">6B-8</strain>
    </source>
</reference>